<protein>
    <submittedName>
        <fullName evidence="1">Uncharacterized protein</fullName>
    </submittedName>
</protein>
<sequence>MNSRGMLDRRKRASEVHQNNLIYKGYRLTAKVSRGAGAEIEAPPSGPVFIASVMVVQAGAVLEGGDEYPVPCFAEGGFVFSPREAVHAAILHGREIVDGLTNMSS</sequence>
<gene>
    <name evidence="1" type="ORF">AVE30378_04886</name>
</gene>
<organism evidence="1 2">
    <name type="scientific">Achromobacter veterisilvae</name>
    <dbReference type="NCBI Taxonomy" id="2069367"/>
    <lineage>
        <taxon>Bacteria</taxon>
        <taxon>Pseudomonadati</taxon>
        <taxon>Pseudomonadota</taxon>
        <taxon>Betaproteobacteria</taxon>
        <taxon>Burkholderiales</taxon>
        <taxon>Alcaligenaceae</taxon>
        <taxon>Achromobacter</taxon>
    </lineage>
</organism>
<dbReference type="EMBL" id="UFQC01000034">
    <property type="protein sequence ID" value="SSW72022.1"/>
    <property type="molecule type" value="Genomic_DNA"/>
</dbReference>
<reference evidence="1 2" key="1">
    <citation type="submission" date="2018-07" db="EMBL/GenBank/DDBJ databases">
        <authorList>
            <person name="Peeters C."/>
        </authorList>
    </citation>
    <scope>NUCLEOTIDE SEQUENCE [LARGE SCALE GENOMIC DNA]</scope>
    <source>
        <strain evidence="1 2">LMG 30378</strain>
    </source>
</reference>
<name>A0A446CVZ1_9BURK</name>
<proteinExistence type="predicted"/>
<accession>A0A446CVZ1</accession>
<dbReference type="AlphaFoldDB" id="A0A446CVZ1"/>
<evidence type="ECO:0000313" key="2">
    <source>
        <dbReference type="Proteomes" id="UP000289465"/>
    </source>
</evidence>
<dbReference type="Proteomes" id="UP000289465">
    <property type="component" value="Unassembled WGS sequence"/>
</dbReference>
<evidence type="ECO:0000313" key="1">
    <source>
        <dbReference type="EMBL" id="SSW72022.1"/>
    </source>
</evidence>